<feature type="region of interest" description="Disordered" evidence="1">
    <location>
        <begin position="19"/>
        <end position="64"/>
    </location>
</feature>
<evidence type="ECO:0000256" key="1">
    <source>
        <dbReference type="SAM" id="MobiDB-lite"/>
    </source>
</evidence>
<keyword evidence="3" id="KW-1185">Reference proteome</keyword>
<dbReference type="EMBL" id="CP087164">
    <property type="protein sequence ID" value="UGS34280.1"/>
    <property type="molecule type" value="Genomic_DNA"/>
</dbReference>
<organism evidence="2 3">
    <name type="scientific">Capillimicrobium parvum</name>
    <dbReference type="NCBI Taxonomy" id="2884022"/>
    <lineage>
        <taxon>Bacteria</taxon>
        <taxon>Bacillati</taxon>
        <taxon>Actinomycetota</taxon>
        <taxon>Thermoleophilia</taxon>
        <taxon>Solirubrobacterales</taxon>
        <taxon>Capillimicrobiaceae</taxon>
        <taxon>Capillimicrobium</taxon>
    </lineage>
</organism>
<sequence length="150" mass="16035">MASEASGLDLREIARRIVEDRPRAGGSARAGTPTLADLVAARRRQDSTADDAPPPLPRTPARRARLGRDLRLTIDGPLPGDAVAVLVTRRARWQVEPRPFADGEIDVALPEEIGEEVVEVWLSRNGRAAGPAVVELTAALLDTHMPGAQA</sequence>
<gene>
    <name evidence="2" type="ORF">DSM104329_00656</name>
</gene>
<reference evidence="2" key="1">
    <citation type="journal article" date="2022" name="Int. J. Syst. Evol. Microbiol.">
        <title>Pseudomonas aegrilactucae sp. nov. and Pseudomonas morbosilactucae sp. nov., pathogens causing bacterial rot of lettuce in Japan.</title>
        <authorList>
            <person name="Sawada H."/>
            <person name="Fujikawa T."/>
            <person name="Satou M."/>
        </authorList>
    </citation>
    <scope>NUCLEOTIDE SEQUENCE</scope>
    <source>
        <strain evidence="2">0166_1</strain>
    </source>
</reference>
<dbReference type="KEGG" id="sbae:DSM104329_00656"/>
<proteinExistence type="predicted"/>
<evidence type="ECO:0000313" key="2">
    <source>
        <dbReference type="EMBL" id="UGS34280.1"/>
    </source>
</evidence>
<protein>
    <submittedName>
        <fullName evidence="2">Uncharacterized protein</fullName>
    </submittedName>
</protein>
<name>A0A9E6XTH4_9ACTN</name>
<dbReference type="Proteomes" id="UP001162834">
    <property type="component" value="Chromosome"/>
</dbReference>
<evidence type="ECO:0000313" key="3">
    <source>
        <dbReference type="Proteomes" id="UP001162834"/>
    </source>
</evidence>
<dbReference type="RefSeq" id="WP_259313965.1">
    <property type="nucleotide sequence ID" value="NZ_CP087164.1"/>
</dbReference>
<accession>A0A9E6XTH4</accession>
<dbReference type="AlphaFoldDB" id="A0A9E6XTH4"/>